<accession>A0ABD1QV00</accession>
<dbReference type="Proteomes" id="UP001604336">
    <property type="component" value="Unassembled WGS sequence"/>
</dbReference>
<feature type="region of interest" description="Disordered" evidence="1">
    <location>
        <begin position="55"/>
        <end position="86"/>
    </location>
</feature>
<keyword evidence="3" id="KW-1185">Reference proteome</keyword>
<dbReference type="AlphaFoldDB" id="A0ABD1QV00"/>
<organism evidence="2 3">
    <name type="scientific">Abeliophyllum distichum</name>
    <dbReference type="NCBI Taxonomy" id="126358"/>
    <lineage>
        <taxon>Eukaryota</taxon>
        <taxon>Viridiplantae</taxon>
        <taxon>Streptophyta</taxon>
        <taxon>Embryophyta</taxon>
        <taxon>Tracheophyta</taxon>
        <taxon>Spermatophyta</taxon>
        <taxon>Magnoliopsida</taxon>
        <taxon>eudicotyledons</taxon>
        <taxon>Gunneridae</taxon>
        <taxon>Pentapetalae</taxon>
        <taxon>asterids</taxon>
        <taxon>lamiids</taxon>
        <taxon>Lamiales</taxon>
        <taxon>Oleaceae</taxon>
        <taxon>Forsythieae</taxon>
        <taxon>Abeliophyllum</taxon>
    </lineage>
</organism>
<feature type="compositionally biased region" description="Basic and acidic residues" evidence="1">
    <location>
        <begin position="55"/>
        <end position="78"/>
    </location>
</feature>
<evidence type="ECO:0000256" key="1">
    <source>
        <dbReference type="SAM" id="MobiDB-lite"/>
    </source>
</evidence>
<comment type="caution">
    <text evidence="2">The sequence shown here is derived from an EMBL/GenBank/DDBJ whole genome shotgun (WGS) entry which is preliminary data.</text>
</comment>
<gene>
    <name evidence="2" type="ORF">Adt_32538</name>
</gene>
<evidence type="ECO:0000313" key="3">
    <source>
        <dbReference type="Proteomes" id="UP001604336"/>
    </source>
</evidence>
<reference evidence="3" key="1">
    <citation type="submission" date="2024-07" db="EMBL/GenBank/DDBJ databases">
        <title>Two chromosome-level genome assemblies of Korean endemic species Abeliophyllum distichum and Forsythia ovata (Oleaceae).</title>
        <authorList>
            <person name="Jang H."/>
        </authorList>
    </citation>
    <scope>NUCLEOTIDE SEQUENCE [LARGE SCALE GENOMIC DNA]</scope>
</reference>
<dbReference type="EMBL" id="JBFOLK010000010">
    <property type="protein sequence ID" value="KAL2479572.1"/>
    <property type="molecule type" value="Genomic_DNA"/>
</dbReference>
<name>A0ABD1QV00_9LAMI</name>
<proteinExistence type="predicted"/>
<protein>
    <submittedName>
        <fullName evidence="2">Uncharacterized protein</fullName>
    </submittedName>
</protein>
<evidence type="ECO:0000313" key="2">
    <source>
        <dbReference type="EMBL" id="KAL2479572.1"/>
    </source>
</evidence>
<sequence length="140" mass="15731">MLEEKSKSEATNFQELHFASTMRTIVMLDSDALVSWIYIGEQLASWIFASKEKAQQEKPCKGFSSKDKSSSSRSDLDKTMNNVSDSSLELDHMISYEEKSKSGRSKFDEKCATPDEAKKNIILKKVVVGGISRVVKKKVN</sequence>